<dbReference type="Pfam" id="PF00697">
    <property type="entry name" value="PRAI"/>
    <property type="match status" value="1"/>
</dbReference>
<keyword evidence="5 9" id="KW-0028">Amino-acid biosynthesis</keyword>
<evidence type="ECO:0000313" key="11">
    <source>
        <dbReference type="EMBL" id="URA09074.1"/>
    </source>
</evidence>
<keyword evidence="12" id="KW-1185">Reference proteome</keyword>
<evidence type="ECO:0000256" key="7">
    <source>
        <dbReference type="ARBA" id="ARBA00023141"/>
    </source>
</evidence>
<keyword evidence="6 9" id="KW-0822">Tryptophan biosynthesis</keyword>
<dbReference type="Proteomes" id="UP001056539">
    <property type="component" value="Chromosome"/>
</dbReference>
<evidence type="ECO:0000259" key="10">
    <source>
        <dbReference type="Pfam" id="PF00697"/>
    </source>
</evidence>
<gene>
    <name evidence="9" type="primary">trpF</name>
    <name evidence="11" type="ORF">KDW03_06080</name>
</gene>
<dbReference type="InterPro" id="IPR013785">
    <property type="entry name" value="Aldolase_TIM"/>
</dbReference>
<reference evidence="11" key="1">
    <citation type="submission" date="2021-04" db="EMBL/GenBank/DDBJ databases">
        <authorList>
            <person name="Postec A."/>
        </authorList>
    </citation>
    <scope>NUCLEOTIDE SEQUENCE</scope>
    <source>
        <strain evidence="11">F1F22</strain>
    </source>
</reference>
<comment type="similarity">
    <text evidence="9">Belongs to the TrpF family.</text>
</comment>
<evidence type="ECO:0000256" key="5">
    <source>
        <dbReference type="ARBA" id="ARBA00022605"/>
    </source>
</evidence>
<evidence type="ECO:0000256" key="4">
    <source>
        <dbReference type="ARBA" id="ARBA00022272"/>
    </source>
</evidence>
<name>A0AAX3B9Z6_9SPIR</name>
<dbReference type="InterPro" id="IPR044643">
    <property type="entry name" value="TrpF_fam"/>
</dbReference>
<protein>
    <recommendedName>
        <fullName evidence="4 9">N-(5'-phosphoribosyl)anthranilate isomerase</fullName>
        <shortName evidence="9">PRAI</shortName>
        <ecNumber evidence="3 9">5.3.1.24</ecNumber>
    </recommendedName>
</protein>
<dbReference type="PANTHER" id="PTHR42894:SF1">
    <property type="entry name" value="N-(5'-PHOSPHORIBOSYL)ANTHRANILATE ISOMERASE"/>
    <property type="match status" value="1"/>
</dbReference>
<reference evidence="11" key="2">
    <citation type="submission" date="2022-06" db="EMBL/GenBank/DDBJ databases">
        <title>Thermospira aquatica gen. nov., sp. nov.</title>
        <authorList>
            <person name="Ben Ali Gam Z."/>
            <person name="Labat M."/>
        </authorList>
    </citation>
    <scope>NUCLEOTIDE SEQUENCE</scope>
    <source>
        <strain evidence="11">F1F22</strain>
    </source>
</reference>
<dbReference type="KEGG" id="taqu:KDW03_06080"/>
<evidence type="ECO:0000313" key="12">
    <source>
        <dbReference type="Proteomes" id="UP001056539"/>
    </source>
</evidence>
<dbReference type="RefSeq" id="WP_271434200.1">
    <property type="nucleotide sequence ID" value="NZ_CP073355.1"/>
</dbReference>
<proteinExistence type="inferred from homology"/>
<dbReference type="EMBL" id="CP073355">
    <property type="protein sequence ID" value="URA09074.1"/>
    <property type="molecule type" value="Genomic_DNA"/>
</dbReference>
<evidence type="ECO:0000256" key="9">
    <source>
        <dbReference type="HAMAP-Rule" id="MF_00135"/>
    </source>
</evidence>
<organism evidence="11 12">
    <name type="scientific">Thermospira aquatica</name>
    <dbReference type="NCBI Taxonomy" id="2828656"/>
    <lineage>
        <taxon>Bacteria</taxon>
        <taxon>Pseudomonadati</taxon>
        <taxon>Spirochaetota</taxon>
        <taxon>Spirochaetia</taxon>
        <taxon>Brevinematales</taxon>
        <taxon>Thermospiraceae</taxon>
        <taxon>Thermospira</taxon>
    </lineage>
</organism>
<dbReference type="Gene3D" id="3.20.20.70">
    <property type="entry name" value="Aldolase class I"/>
    <property type="match status" value="1"/>
</dbReference>
<dbReference type="GO" id="GO:0000162">
    <property type="term" value="P:L-tryptophan biosynthetic process"/>
    <property type="evidence" value="ECO:0007669"/>
    <property type="project" value="UniProtKB-UniRule"/>
</dbReference>
<dbReference type="GO" id="GO:0004640">
    <property type="term" value="F:phosphoribosylanthranilate isomerase activity"/>
    <property type="evidence" value="ECO:0007669"/>
    <property type="project" value="UniProtKB-UniRule"/>
</dbReference>
<keyword evidence="7 9" id="KW-0057">Aromatic amino acid biosynthesis</keyword>
<evidence type="ECO:0000256" key="3">
    <source>
        <dbReference type="ARBA" id="ARBA00012572"/>
    </source>
</evidence>
<comment type="pathway">
    <text evidence="2 9">Amino-acid biosynthesis; L-tryptophan biosynthesis; L-tryptophan from chorismate: step 3/5.</text>
</comment>
<dbReference type="EC" id="5.3.1.24" evidence="3 9"/>
<evidence type="ECO:0000256" key="8">
    <source>
        <dbReference type="ARBA" id="ARBA00023235"/>
    </source>
</evidence>
<comment type="catalytic activity">
    <reaction evidence="1 9">
        <text>N-(5-phospho-beta-D-ribosyl)anthranilate = 1-(2-carboxyphenylamino)-1-deoxy-D-ribulose 5-phosphate</text>
        <dbReference type="Rhea" id="RHEA:21540"/>
        <dbReference type="ChEBI" id="CHEBI:18277"/>
        <dbReference type="ChEBI" id="CHEBI:58613"/>
        <dbReference type="EC" id="5.3.1.24"/>
    </reaction>
</comment>
<dbReference type="PANTHER" id="PTHR42894">
    <property type="entry name" value="N-(5'-PHOSPHORIBOSYL)ANTHRANILATE ISOMERASE"/>
    <property type="match status" value="1"/>
</dbReference>
<accession>A0AAX3B9Z6</accession>
<evidence type="ECO:0000256" key="6">
    <source>
        <dbReference type="ARBA" id="ARBA00022822"/>
    </source>
</evidence>
<dbReference type="AlphaFoldDB" id="A0AAX3B9Z6"/>
<dbReference type="CDD" id="cd00405">
    <property type="entry name" value="PRAI"/>
    <property type="match status" value="1"/>
</dbReference>
<dbReference type="SUPFAM" id="SSF51366">
    <property type="entry name" value="Ribulose-phoshate binding barrel"/>
    <property type="match status" value="1"/>
</dbReference>
<dbReference type="InterPro" id="IPR011060">
    <property type="entry name" value="RibuloseP-bd_barrel"/>
</dbReference>
<dbReference type="HAMAP" id="MF_00135">
    <property type="entry name" value="PRAI"/>
    <property type="match status" value="1"/>
</dbReference>
<evidence type="ECO:0000256" key="2">
    <source>
        <dbReference type="ARBA" id="ARBA00004664"/>
    </source>
</evidence>
<feature type="domain" description="N-(5'phosphoribosyl) anthranilate isomerase (PRAI)" evidence="10">
    <location>
        <begin position="4"/>
        <end position="204"/>
    </location>
</feature>
<dbReference type="InterPro" id="IPR001240">
    <property type="entry name" value="PRAI_dom"/>
</dbReference>
<evidence type="ECO:0000256" key="1">
    <source>
        <dbReference type="ARBA" id="ARBA00001164"/>
    </source>
</evidence>
<keyword evidence="8 9" id="KW-0413">Isomerase</keyword>
<sequence length="217" mass="24707">MTRVKICGLRDPHSLDMAVREGVHAVGFVFYEPSPRHISVGEARNLCLDIPPFVSRVGVFVDRSVEEILEIAHTAGLDAIQLHGEQYHEDHVRKLRGEWYGKVIKAVRVVSLDDDVIERYHKTEAHAILFDAWHPEEYGGTGQRVSVSIHTMQVWFSQRGILAGGIRKENLEEVLRFQPYAIDVSSGVEKEKGVKDPNLIREFLRYFYEKVSGLSNV</sequence>